<dbReference type="GO" id="GO:0046872">
    <property type="term" value="F:metal ion binding"/>
    <property type="evidence" value="ECO:0007669"/>
    <property type="project" value="UniProtKB-KW"/>
</dbReference>
<keyword evidence="5 7" id="KW-0414">Isoprene biosynthesis</keyword>
<proteinExistence type="inferred from homology"/>
<dbReference type="Pfam" id="PF02542">
    <property type="entry name" value="YgbB"/>
    <property type="match status" value="1"/>
</dbReference>
<comment type="cofactor">
    <cofactor evidence="7">
        <name>a divalent metal cation</name>
        <dbReference type="ChEBI" id="CHEBI:60240"/>
    </cofactor>
    <text evidence="7">Binds 1 divalent metal cation per subunit.</text>
</comment>
<dbReference type="AlphaFoldDB" id="A0A229VUR5"/>
<comment type="function">
    <text evidence="7">Involved in the biosynthesis of isopentenyl diphosphate (IPP) and dimethylallyl diphosphate (DMAPP), two major building blocks of isoprenoid compounds. Catalyzes the conversion of 4-diphosphocytidyl-2-C-methyl-D-erythritol 2-phosphate (CDP-ME2P) to 2-C-methyl-D-erythritol 2,4-cyclodiphosphate (ME-CPP) with a corresponding release of cytidine 5-monophosphate (CMP).</text>
</comment>
<dbReference type="Proteomes" id="UP000215433">
    <property type="component" value="Unassembled WGS sequence"/>
</dbReference>
<name>A0A229VUR5_9BIFI</name>
<dbReference type="EMBL" id="NEWD01000041">
    <property type="protein sequence ID" value="OXM99364.1"/>
    <property type="molecule type" value="Genomic_DNA"/>
</dbReference>
<comment type="pathway">
    <text evidence="2 7">Isoprenoid biosynthesis; isopentenyl diphosphate biosynthesis via DXP pathway; isopentenyl diphosphate from 1-deoxy-D-xylulose 5-phosphate: step 4/6.</text>
</comment>
<comment type="catalytic activity">
    <reaction evidence="1 7 8">
        <text>4-CDP-2-C-methyl-D-erythritol 2-phosphate = 2-C-methyl-D-erythritol 2,4-cyclic diphosphate + CMP</text>
        <dbReference type="Rhea" id="RHEA:23864"/>
        <dbReference type="ChEBI" id="CHEBI:57919"/>
        <dbReference type="ChEBI" id="CHEBI:58483"/>
        <dbReference type="ChEBI" id="CHEBI:60377"/>
        <dbReference type="EC" id="4.6.1.12"/>
    </reaction>
</comment>
<feature type="binding site" evidence="7">
    <location>
        <position position="151"/>
    </location>
    <ligand>
        <name>4-CDP-2-C-methyl-D-erythritol 2-phosphate</name>
        <dbReference type="ChEBI" id="CHEBI:57919"/>
    </ligand>
</feature>
<evidence type="ECO:0000259" key="9">
    <source>
        <dbReference type="Pfam" id="PF02542"/>
    </source>
</evidence>
<feature type="binding site" evidence="7">
    <location>
        <begin position="70"/>
        <end position="72"/>
    </location>
    <ligand>
        <name>4-CDP-2-C-methyl-D-erythritol 2-phosphate</name>
        <dbReference type="ChEBI" id="CHEBI:57919"/>
    </ligand>
</feature>
<dbReference type="PANTHER" id="PTHR43181:SF1">
    <property type="entry name" value="2-C-METHYL-D-ERYTHRITOL 2,4-CYCLODIPHOSPHATE SYNTHASE, CHLOROPLASTIC"/>
    <property type="match status" value="1"/>
</dbReference>
<evidence type="ECO:0000313" key="10">
    <source>
        <dbReference type="EMBL" id="OXM99364.1"/>
    </source>
</evidence>
<dbReference type="SUPFAM" id="SSF69765">
    <property type="entry name" value="IpsF-like"/>
    <property type="match status" value="1"/>
</dbReference>
<comment type="similarity">
    <text evidence="7 8">Belongs to the IspF family.</text>
</comment>
<keyword evidence="6 7" id="KW-0456">Lyase</keyword>
<protein>
    <recommendedName>
        <fullName evidence="3 7">2-C-methyl-D-erythritol 2,4-cyclodiphosphate synthase</fullName>
        <shortName evidence="7">MECDP-synthase</shortName>
        <shortName evidence="7">MECPP-synthase</shortName>
        <shortName evidence="7">MECPS</shortName>
        <ecNumber evidence="3 7">4.6.1.12</ecNumber>
    </recommendedName>
</protein>
<evidence type="ECO:0000256" key="1">
    <source>
        <dbReference type="ARBA" id="ARBA00000200"/>
    </source>
</evidence>
<feature type="binding site" evidence="7">
    <location>
        <position position="16"/>
    </location>
    <ligand>
        <name>a divalent metal cation</name>
        <dbReference type="ChEBI" id="CHEBI:60240"/>
    </ligand>
</feature>
<comment type="subunit">
    <text evidence="7">Homotrimer.</text>
</comment>
<feature type="binding site" evidence="7">
    <location>
        <position position="56"/>
    </location>
    <ligand>
        <name>a divalent metal cation</name>
        <dbReference type="ChEBI" id="CHEBI:60240"/>
    </ligand>
</feature>
<feature type="binding site" evidence="7">
    <location>
        <position position="154"/>
    </location>
    <ligand>
        <name>4-CDP-2-C-methyl-D-erythritol 2-phosphate</name>
        <dbReference type="ChEBI" id="CHEBI:57919"/>
    </ligand>
</feature>
<dbReference type="InterPro" id="IPR036571">
    <property type="entry name" value="MECDP_synthase_sf"/>
</dbReference>
<sequence length="168" mass="17476">MADMTAVRIGQGFDAHRFAEQGTCKPLWLACLRWADDERRGVEGIDGDSDGDVASHAVVDAVLSACGMGDIGSMFGVGADSMGAGMHGDRMLQLVHDRVTSDGWHVVNVSVSIVGNAPRVGKRRQEACEAMTRALGAPVTITATTTDGMGFTGRGEGIAAIATALVSR</sequence>
<keyword evidence="4 7" id="KW-0479">Metal-binding</keyword>
<keyword evidence="11" id="KW-1185">Reference proteome</keyword>
<feature type="binding site" evidence="7">
    <location>
        <begin position="144"/>
        <end position="147"/>
    </location>
    <ligand>
        <name>4-CDP-2-C-methyl-D-erythritol 2-phosphate</name>
        <dbReference type="ChEBI" id="CHEBI:57919"/>
    </ligand>
</feature>
<comment type="caution">
    <text evidence="7">Lacks conserved residue(s) required for the propagation of feature annotation.</text>
</comment>
<dbReference type="PROSITE" id="PS01350">
    <property type="entry name" value="ISPF"/>
    <property type="match status" value="1"/>
</dbReference>
<dbReference type="GO" id="GO:0016114">
    <property type="term" value="P:terpenoid biosynthetic process"/>
    <property type="evidence" value="ECO:0007669"/>
    <property type="project" value="InterPro"/>
</dbReference>
<evidence type="ECO:0000256" key="6">
    <source>
        <dbReference type="ARBA" id="ARBA00023239"/>
    </source>
</evidence>
<organism evidence="10 11">
    <name type="scientific">Bifidobacterium vansinderenii</name>
    <dbReference type="NCBI Taxonomy" id="1984871"/>
    <lineage>
        <taxon>Bacteria</taxon>
        <taxon>Bacillati</taxon>
        <taxon>Actinomycetota</taxon>
        <taxon>Actinomycetes</taxon>
        <taxon>Bifidobacteriales</taxon>
        <taxon>Bifidobacteriaceae</taxon>
        <taxon>Bifidobacterium</taxon>
    </lineage>
</organism>
<evidence type="ECO:0000256" key="2">
    <source>
        <dbReference type="ARBA" id="ARBA00004709"/>
    </source>
</evidence>
<comment type="caution">
    <text evidence="10">The sequence shown here is derived from an EMBL/GenBank/DDBJ whole genome shotgun (WGS) entry which is preliminary data.</text>
</comment>
<feature type="domain" description="2-C-methyl-D-erythritol 2,4-cyclodiphosphate synthase" evidence="9">
    <location>
        <begin position="7"/>
        <end position="166"/>
    </location>
</feature>
<gene>
    <name evidence="7" type="primary">ispF</name>
    <name evidence="10" type="ORF">Tam10B_2386</name>
</gene>
<dbReference type="EC" id="4.6.1.12" evidence="3 7"/>
<feature type="binding site" evidence="7">
    <location>
        <position position="14"/>
    </location>
    <ligand>
        <name>a divalent metal cation</name>
        <dbReference type="ChEBI" id="CHEBI:60240"/>
    </ligand>
</feature>
<dbReference type="HAMAP" id="MF_00107">
    <property type="entry name" value="IspF"/>
    <property type="match status" value="1"/>
</dbReference>
<dbReference type="OrthoDB" id="9804336at2"/>
<evidence type="ECO:0000256" key="8">
    <source>
        <dbReference type="RuleBase" id="RU004395"/>
    </source>
</evidence>
<dbReference type="UniPathway" id="UPA00056">
    <property type="reaction ID" value="UER00095"/>
</dbReference>
<dbReference type="GO" id="GO:0019288">
    <property type="term" value="P:isopentenyl diphosphate biosynthetic process, methylerythritol 4-phosphate pathway"/>
    <property type="evidence" value="ECO:0007669"/>
    <property type="project" value="UniProtKB-UniRule"/>
</dbReference>
<feature type="binding site" evidence="7">
    <location>
        <begin position="14"/>
        <end position="16"/>
    </location>
    <ligand>
        <name>4-CDP-2-C-methyl-D-erythritol 2-phosphate</name>
        <dbReference type="ChEBI" id="CHEBI:57919"/>
    </ligand>
</feature>
<feature type="site" description="Transition state stabilizer" evidence="7">
    <location>
        <position position="145"/>
    </location>
</feature>
<dbReference type="InterPro" id="IPR020555">
    <property type="entry name" value="MECDP_synthase_CS"/>
</dbReference>
<evidence type="ECO:0000256" key="4">
    <source>
        <dbReference type="ARBA" id="ARBA00022723"/>
    </source>
</evidence>
<reference evidence="10 11" key="1">
    <citation type="submission" date="2017-05" db="EMBL/GenBank/DDBJ databases">
        <title>Bifidobacterium vansinderenii sp. nov.</title>
        <authorList>
            <person name="Lugli G.A."/>
            <person name="Duranti S."/>
            <person name="Mangifesta M."/>
        </authorList>
    </citation>
    <scope>NUCLEOTIDE SEQUENCE [LARGE SCALE GENOMIC DNA]</scope>
    <source>
        <strain evidence="10 11">Tam10B</strain>
    </source>
</reference>
<dbReference type="RefSeq" id="WP_093961482.1">
    <property type="nucleotide sequence ID" value="NZ_NEWD01000041.1"/>
</dbReference>
<evidence type="ECO:0000256" key="5">
    <source>
        <dbReference type="ARBA" id="ARBA00023229"/>
    </source>
</evidence>
<evidence type="ECO:0000313" key="11">
    <source>
        <dbReference type="Proteomes" id="UP000215433"/>
    </source>
</evidence>
<dbReference type="GO" id="GO:0008685">
    <property type="term" value="F:2-C-methyl-D-erythritol 2,4-cyclodiphosphate synthase activity"/>
    <property type="evidence" value="ECO:0007669"/>
    <property type="project" value="UniProtKB-UniRule"/>
</dbReference>
<dbReference type="Gene3D" id="3.30.1330.50">
    <property type="entry name" value="2-C-methyl-D-erythritol 2,4-cyclodiphosphate synthase"/>
    <property type="match status" value="1"/>
</dbReference>
<dbReference type="InterPro" id="IPR003526">
    <property type="entry name" value="MECDP_synthase"/>
</dbReference>
<evidence type="ECO:0000256" key="7">
    <source>
        <dbReference type="HAMAP-Rule" id="MF_00107"/>
    </source>
</evidence>
<dbReference type="CDD" id="cd00554">
    <property type="entry name" value="MECDP_synthase"/>
    <property type="match status" value="1"/>
</dbReference>
<dbReference type="NCBIfam" id="TIGR00151">
    <property type="entry name" value="ispF"/>
    <property type="match status" value="1"/>
</dbReference>
<dbReference type="PANTHER" id="PTHR43181">
    <property type="entry name" value="2-C-METHYL-D-ERYTHRITOL 2,4-CYCLODIPHOSPHATE SYNTHASE, CHLOROPLASTIC"/>
    <property type="match status" value="1"/>
</dbReference>
<feature type="site" description="Transition state stabilizer" evidence="7">
    <location>
        <position position="48"/>
    </location>
</feature>
<accession>A0A229VUR5</accession>
<evidence type="ECO:0000256" key="3">
    <source>
        <dbReference type="ARBA" id="ARBA00012579"/>
    </source>
</evidence>